<dbReference type="Gene3D" id="1.10.3210.50">
    <property type="match status" value="1"/>
</dbReference>
<dbReference type="PANTHER" id="PTHR33594:SF1">
    <property type="entry name" value="HD_PDEASE DOMAIN-CONTAINING PROTEIN"/>
    <property type="match status" value="1"/>
</dbReference>
<proteinExistence type="predicted"/>
<dbReference type="OrthoDB" id="9797344at2"/>
<evidence type="ECO:0000313" key="2">
    <source>
        <dbReference type="EMBL" id="SHH89224.1"/>
    </source>
</evidence>
<gene>
    <name evidence="2" type="ORF">SAMN02745207_03017</name>
</gene>
<dbReference type="PANTHER" id="PTHR33594">
    <property type="entry name" value="SUPERFAMILY HYDROLASE, PUTATIVE (AFU_ORTHOLOGUE AFUA_1G03035)-RELATED"/>
    <property type="match status" value="1"/>
</dbReference>
<dbReference type="STRING" id="1121316.SAMN02745207_03017"/>
<dbReference type="RefSeq" id="WP_073339286.1">
    <property type="nucleotide sequence ID" value="NZ_FQXM01000019.1"/>
</dbReference>
<dbReference type="InterPro" id="IPR003607">
    <property type="entry name" value="HD/PDEase_dom"/>
</dbReference>
<dbReference type="Pfam" id="PF01966">
    <property type="entry name" value="HD"/>
    <property type="match status" value="1"/>
</dbReference>
<accession>A0A1M5WQ03</accession>
<dbReference type="EMBL" id="FQXM01000019">
    <property type="protein sequence ID" value="SHH89224.1"/>
    <property type="molecule type" value="Genomic_DNA"/>
</dbReference>
<dbReference type="AlphaFoldDB" id="A0A1M5WQ03"/>
<protein>
    <recommendedName>
        <fullName evidence="1">HD/PDEase domain-containing protein</fullName>
    </recommendedName>
</protein>
<keyword evidence="3" id="KW-1185">Reference proteome</keyword>
<name>A0A1M5WQ03_9CLOT</name>
<sequence>MKREEFQRIESFMLKNMDDTVHNSLHVYRVLNYAIQITDAMENVDTEVVIISALLHDIGRVDEMKNPSLCHAEVGSEKAKNFLIGNGYGEEKADHIANCILTHRYKKSREPQTIEAKIIFDADKLDLTGTVGVARAILFGGQIEEPLYLVGEHRFPTKGIPSEGASLFREYNRKLNKLFLKLYTEKAKEIGREQQNTMDSYFNNLFQEVNRNYFNGKKLMDRILE</sequence>
<dbReference type="CDD" id="cd00077">
    <property type="entry name" value="HDc"/>
    <property type="match status" value="1"/>
</dbReference>
<dbReference type="NCBIfam" id="TIGR00277">
    <property type="entry name" value="HDIG"/>
    <property type="match status" value="1"/>
</dbReference>
<dbReference type="Proteomes" id="UP000184447">
    <property type="component" value="Unassembled WGS sequence"/>
</dbReference>
<dbReference type="SUPFAM" id="SSF109604">
    <property type="entry name" value="HD-domain/PDEase-like"/>
    <property type="match status" value="1"/>
</dbReference>
<dbReference type="SMART" id="SM00471">
    <property type="entry name" value="HDc"/>
    <property type="match status" value="1"/>
</dbReference>
<evidence type="ECO:0000259" key="1">
    <source>
        <dbReference type="SMART" id="SM00471"/>
    </source>
</evidence>
<organism evidence="2 3">
    <name type="scientific">Clostridium grantii DSM 8605</name>
    <dbReference type="NCBI Taxonomy" id="1121316"/>
    <lineage>
        <taxon>Bacteria</taxon>
        <taxon>Bacillati</taxon>
        <taxon>Bacillota</taxon>
        <taxon>Clostridia</taxon>
        <taxon>Eubacteriales</taxon>
        <taxon>Clostridiaceae</taxon>
        <taxon>Clostridium</taxon>
    </lineage>
</organism>
<dbReference type="InterPro" id="IPR006674">
    <property type="entry name" value="HD_domain"/>
</dbReference>
<reference evidence="2 3" key="1">
    <citation type="submission" date="2016-11" db="EMBL/GenBank/DDBJ databases">
        <authorList>
            <person name="Jaros S."/>
            <person name="Januszkiewicz K."/>
            <person name="Wedrychowicz H."/>
        </authorList>
    </citation>
    <scope>NUCLEOTIDE SEQUENCE [LARGE SCALE GENOMIC DNA]</scope>
    <source>
        <strain evidence="2 3">DSM 8605</strain>
    </source>
</reference>
<dbReference type="InterPro" id="IPR006675">
    <property type="entry name" value="HDIG_dom"/>
</dbReference>
<feature type="domain" description="HD/PDEase" evidence="1">
    <location>
        <begin position="19"/>
        <end position="137"/>
    </location>
</feature>
<evidence type="ECO:0000313" key="3">
    <source>
        <dbReference type="Proteomes" id="UP000184447"/>
    </source>
</evidence>